<dbReference type="SUPFAM" id="SSF74650">
    <property type="entry name" value="Galactose mutarotase-like"/>
    <property type="match status" value="1"/>
</dbReference>
<accession>A0AAE3EI25</accession>
<feature type="binding site" evidence="11">
    <location>
        <begin position="79"/>
        <end position="80"/>
    </location>
    <ligand>
        <name>beta-D-galactose</name>
        <dbReference type="ChEBI" id="CHEBI:27667"/>
    </ligand>
</feature>
<evidence type="ECO:0000256" key="10">
    <source>
        <dbReference type="PIRSR" id="PIRSR005096-2"/>
    </source>
</evidence>
<evidence type="ECO:0000256" key="8">
    <source>
        <dbReference type="PIRNR" id="PIRNR005096"/>
    </source>
</evidence>
<dbReference type="GO" id="GO:0033499">
    <property type="term" value="P:galactose catabolic process via UDP-galactose, Leloir pathway"/>
    <property type="evidence" value="ECO:0007669"/>
    <property type="project" value="TreeGrafter"/>
</dbReference>
<evidence type="ECO:0000256" key="11">
    <source>
        <dbReference type="PIRSR" id="PIRSR005096-3"/>
    </source>
</evidence>
<sequence length="345" mass="37685">MKVKKRSFGTLSSGKKVSLFTVTNGEMSFSVTNLGCAITSILLPSSNRIPVDVVLGYSTLDGYALNGPYLGCLVGRFANRVSGAAFEVAGQTWSLDSNDHGNCLHGGRPGYHKTVWDAEVFANSREAGVIFRRRSPAGEQGFPGNLDMKVVYALTAANDIVLRYSAKTDQPTHVNLTNHTYFNLAGHDSGSVLNHEVQLFADRYTPVDQNAIPSGKILDVAGTPFDFRAGKKIGLDIDKVPGGFDHNWEINRAGDPLNPVALVTDPVSGRKLTVESTQPGVQFYTGNFLSGEIGKLGARYEKNAGFCLETQHFPDTPNRPEFPPSILLPGDRYRQETVWHFDFEQ</sequence>
<evidence type="ECO:0000256" key="9">
    <source>
        <dbReference type="PIRSR" id="PIRSR005096-1"/>
    </source>
</evidence>
<evidence type="ECO:0000256" key="1">
    <source>
        <dbReference type="ARBA" id="ARBA00001614"/>
    </source>
</evidence>
<reference evidence="12" key="1">
    <citation type="submission" date="2021-08" db="EMBL/GenBank/DDBJ databases">
        <title>Comparative analyses of Brucepasteria parasyntrophica and Teretinema zuelzerae.</title>
        <authorList>
            <person name="Song Y."/>
            <person name="Brune A."/>
        </authorList>
    </citation>
    <scope>NUCLEOTIDE SEQUENCE</scope>
    <source>
        <strain evidence="12">DSM 1903</strain>
    </source>
</reference>
<dbReference type="PANTHER" id="PTHR10091:SF0">
    <property type="entry name" value="GALACTOSE MUTAROTASE"/>
    <property type="match status" value="1"/>
</dbReference>
<comment type="catalytic activity">
    <reaction evidence="1 8">
        <text>alpha-D-glucose = beta-D-glucose</text>
        <dbReference type="Rhea" id="RHEA:10264"/>
        <dbReference type="ChEBI" id="CHEBI:15903"/>
        <dbReference type="ChEBI" id="CHEBI:17925"/>
        <dbReference type="EC" id="5.1.3.3"/>
    </reaction>
</comment>
<dbReference type="CDD" id="cd09019">
    <property type="entry name" value="galactose_mutarotase_like"/>
    <property type="match status" value="1"/>
</dbReference>
<feature type="binding site" evidence="11">
    <location>
        <begin position="179"/>
        <end position="181"/>
    </location>
    <ligand>
        <name>beta-D-galactose</name>
        <dbReference type="ChEBI" id="CHEBI:27667"/>
    </ligand>
</feature>
<comment type="pathway">
    <text evidence="2 8">Carbohydrate metabolism; hexose metabolism.</text>
</comment>
<organism evidence="12 13">
    <name type="scientific">Teretinema zuelzerae</name>
    <dbReference type="NCBI Taxonomy" id="156"/>
    <lineage>
        <taxon>Bacteria</taxon>
        <taxon>Pseudomonadati</taxon>
        <taxon>Spirochaetota</taxon>
        <taxon>Spirochaetia</taxon>
        <taxon>Spirochaetales</taxon>
        <taxon>Treponemataceae</taxon>
        <taxon>Teretinema</taxon>
    </lineage>
</organism>
<evidence type="ECO:0000256" key="4">
    <source>
        <dbReference type="ARBA" id="ARBA00013185"/>
    </source>
</evidence>
<evidence type="ECO:0000256" key="5">
    <source>
        <dbReference type="ARBA" id="ARBA00014165"/>
    </source>
</evidence>
<dbReference type="InterPro" id="IPR014718">
    <property type="entry name" value="GH-type_carb-bd"/>
</dbReference>
<evidence type="ECO:0000256" key="7">
    <source>
        <dbReference type="ARBA" id="ARBA00023277"/>
    </source>
</evidence>
<dbReference type="Proteomes" id="UP001198163">
    <property type="component" value="Unassembled WGS sequence"/>
</dbReference>
<dbReference type="InterPro" id="IPR047215">
    <property type="entry name" value="Galactose_mutarotase-like"/>
</dbReference>
<keyword evidence="7 8" id="KW-0119">Carbohydrate metabolism</keyword>
<dbReference type="InterPro" id="IPR011013">
    <property type="entry name" value="Gal_mutarotase_sf_dom"/>
</dbReference>
<dbReference type="NCBIfam" id="NF008277">
    <property type="entry name" value="PRK11055.1"/>
    <property type="match status" value="1"/>
</dbReference>
<dbReference type="PIRSF" id="PIRSF005096">
    <property type="entry name" value="GALM"/>
    <property type="match status" value="1"/>
</dbReference>
<dbReference type="EMBL" id="JAINWA010000003">
    <property type="protein sequence ID" value="MCD1654796.1"/>
    <property type="molecule type" value="Genomic_DNA"/>
</dbReference>
<dbReference type="Pfam" id="PF01263">
    <property type="entry name" value="Aldose_epim"/>
    <property type="match status" value="1"/>
</dbReference>
<protein>
    <recommendedName>
        <fullName evidence="5 8">Aldose 1-epimerase</fullName>
        <ecNumber evidence="4 8">5.1.3.3</ecNumber>
    </recommendedName>
</protein>
<dbReference type="RefSeq" id="WP_230755351.1">
    <property type="nucleotide sequence ID" value="NZ_JAINWA010000003.1"/>
</dbReference>
<dbReference type="GO" id="GO:0030246">
    <property type="term" value="F:carbohydrate binding"/>
    <property type="evidence" value="ECO:0007669"/>
    <property type="project" value="InterPro"/>
</dbReference>
<keyword evidence="6 8" id="KW-0413">Isomerase</keyword>
<dbReference type="InterPro" id="IPR015443">
    <property type="entry name" value="Aldose_1-epimerase"/>
</dbReference>
<dbReference type="PROSITE" id="PS00545">
    <property type="entry name" value="ALDOSE_1_EPIMERASE"/>
    <property type="match status" value="1"/>
</dbReference>
<comment type="caution">
    <text evidence="12">The sequence shown here is derived from an EMBL/GenBank/DDBJ whole genome shotgun (WGS) entry which is preliminary data.</text>
</comment>
<dbReference type="AlphaFoldDB" id="A0AAE3EI25"/>
<feature type="active site" description="Proton acceptor" evidence="9">
    <location>
        <position position="309"/>
    </location>
</feature>
<evidence type="ECO:0000256" key="3">
    <source>
        <dbReference type="ARBA" id="ARBA00006206"/>
    </source>
</evidence>
<gene>
    <name evidence="12" type="ORF">K7J14_08775</name>
</gene>
<dbReference type="InterPro" id="IPR018052">
    <property type="entry name" value="Ald1_epimerase_CS"/>
</dbReference>
<feature type="active site" description="Proton donor" evidence="9">
    <location>
        <position position="179"/>
    </location>
</feature>
<dbReference type="Gene3D" id="2.70.98.10">
    <property type="match status" value="1"/>
</dbReference>
<evidence type="ECO:0000313" key="12">
    <source>
        <dbReference type="EMBL" id="MCD1654796.1"/>
    </source>
</evidence>
<proteinExistence type="inferred from homology"/>
<keyword evidence="13" id="KW-1185">Reference proteome</keyword>
<evidence type="ECO:0000256" key="2">
    <source>
        <dbReference type="ARBA" id="ARBA00005028"/>
    </source>
</evidence>
<dbReference type="GO" id="GO:0006006">
    <property type="term" value="P:glucose metabolic process"/>
    <property type="evidence" value="ECO:0007669"/>
    <property type="project" value="TreeGrafter"/>
</dbReference>
<dbReference type="PANTHER" id="PTHR10091">
    <property type="entry name" value="ALDOSE-1-EPIMERASE"/>
    <property type="match status" value="1"/>
</dbReference>
<dbReference type="EC" id="5.1.3.3" evidence="4 8"/>
<comment type="similarity">
    <text evidence="3 8">Belongs to the aldose epimerase family.</text>
</comment>
<dbReference type="GO" id="GO:0004034">
    <property type="term" value="F:aldose 1-epimerase activity"/>
    <property type="evidence" value="ECO:0007669"/>
    <property type="project" value="UniProtKB-EC"/>
</dbReference>
<evidence type="ECO:0000256" key="6">
    <source>
        <dbReference type="ARBA" id="ARBA00023235"/>
    </source>
</evidence>
<evidence type="ECO:0000313" key="13">
    <source>
        <dbReference type="Proteomes" id="UP001198163"/>
    </source>
</evidence>
<name>A0AAE3EI25_9SPIR</name>
<dbReference type="InterPro" id="IPR008183">
    <property type="entry name" value="Aldose_1/G6P_1-epimerase"/>
</dbReference>
<feature type="binding site" evidence="10">
    <location>
        <position position="245"/>
    </location>
    <ligand>
        <name>beta-D-galactose</name>
        <dbReference type="ChEBI" id="CHEBI:27667"/>
    </ligand>
</feature>